<dbReference type="AlphaFoldDB" id="A0A521C7K0"/>
<dbReference type="GO" id="GO:0110001">
    <property type="term" value="C:toxin-antitoxin complex"/>
    <property type="evidence" value="ECO:0007669"/>
    <property type="project" value="InterPro"/>
</dbReference>
<name>A0A521C7K0_9SPHI</name>
<dbReference type="GO" id="GO:0016787">
    <property type="term" value="F:hydrolase activity"/>
    <property type="evidence" value="ECO:0007669"/>
    <property type="project" value="UniProtKB-KW"/>
</dbReference>
<evidence type="ECO:0000256" key="5">
    <source>
        <dbReference type="ARBA" id="ARBA00022801"/>
    </source>
</evidence>
<comment type="similarity">
    <text evidence="6">Belongs to the HepT RNase toxin family.</text>
</comment>
<sequence length="117" mass="13501">MKGKLGDKQRLLHIVDAIIEIENYTANIDFDTFLRNSMMRFASIKQIEIIGEAANLISEDSKNKFTEIEWRQIIGMRHVLVHEYFGVDNGLVWQIIINDIPALKAKIENIITSINDE</sequence>
<accession>A0A521C7K0</accession>
<dbReference type="InterPro" id="IPR051813">
    <property type="entry name" value="HepT_RNase_toxin"/>
</dbReference>
<keyword evidence="8" id="KW-1185">Reference proteome</keyword>
<evidence type="ECO:0000313" key="7">
    <source>
        <dbReference type="EMBL" id="SMO54690.1"/>
    </source>
</evidence>
<evidence type="ECO:0000256" key="2">
    <source>
        <dbReference type="ARBA" id="ARBA00022649"/>
    </source>
</evidence>
<organism evidence="7 8">
    <name type="scientific">Solitalea koreensis</name>
    <dbReference type="NCBI Taxonomy" id="543615"/>
    <lineage>
        <taxon>Bacteria</taxon>
        <taxon>Pseudomonadati</taxon>
        <taxon>Bacteroidota</taxon>
        <taxon>Sphingobacteriia</taxon>
        <taxon>Sphingobacteriales</taxon>
        <taxon>Sphingobacteriaceae</taxon>
        <taxon>Solitalea</taxon>
    </lineage>
</organism>
<dbReference type="Proteomes" id="UP000315971">
    <property type="component" value="Unassembled WGS sequence"/>
</dbReference>
<gene>
    <name evidence="7" type="ORF">SAMN06265350_103228</name>
</gene>
<dbReference type="Pfam" id="PF01934">
    <property type="entry name" value="HepT-like"/>
    <property type="match status" value="1"/>
</dbReference>
<keyword evidence="5" id="KW-0378">Hydrolase</keyword>
<dbReference type="Gene3D" id="1.20.120.580">
    <property type="entry name" value="bsu32300-like"/>
    <property type="match status" value="1"/>
</dbReference>
<keyword evidence="4" id="KW-0547">Nucleotide-binding</keyword>
<reference evidence="7 8" key="1">
    <citation type="submission" date="2017-05" db="EMBL/GenBank/DDBJ databases">
        <authorList>
            <person name="Varghese N."/>
            <person name="Submissions S."/>
        </authorList>
    </citation>
    <scope>NUCLEOTIDE SEQUENCE [LARGE SCALE GENOMIC DNA]</scope>
    <source>
        <strain evidence="7 8">DSM 21342</strain>
    </source>
</reference>
<dbReference type="GO" id="GO:0004540">
    <property type="term" value="F:RNA nuclease activity"/>
    <property type="evidence" value="ECO:0007669"/>
    <property type="project" value="InterPro"/>
</dbReference>
<dbReference type="InterPro" id="IPR037038">
    <property type="entry name" value="HepT-like_sf"/>
</dbReference>
<dbReference type="GO" id="GO:0000166">
    <property type="term" value="F:nucleotide binding"/>
    <property type="evidence" value="ECO:0007669"/>
    <property type="project" value="UniProtKB-KW"/>
</dbReference>
<dbReference type="OrthoDB" id="955324at2"/>
<protein>
    <submittedName>
        <fullName evidence="7">Uncharacterized conserved protein, contains HEPN domain</fullName>
    </submittedName>
</protein>
<evidence type="ECO:0000256" key="4">
    <source>
        <dbReference type="ARBA" id="ARBA00022741"/>
    </source>
</evidence>
<keyword evidence="2" id="KW-1277">Toxin-antitoxin system</keyword>
<keyword evidence="1" id="KW-0597">Phosphoprotein</keyword>
<proteinExistence type="inferred from homology"/>
<dbReference type="EMBL" id="FXSZ01000003">
    <property type="protein sequence ID" value="SMO54690.1"/>
    <property type="molecule type" value="Genomic_DNA"/>
</dbReference>
<dbReference type="PANTHER" id="PTHR34139:SF1">
    <property type="entry name" value="RNASE MJ1380-RELATED"/>
    <property type="match status" value="1"/>
</dbReference>
<evidence type="ECO:0000313" key="8">
    <source>
        <dbReference type="Proteomes" id="UP000315971"/>
    </source>
</evidence>
<keyword evidence="3" id="KW-0540">Nuclease</keyword>
<dbReference type="InterPro" id="IPR008201">
    <property type="entry name" value="HepT-like"/>
</dbReference>
<evidence type="ECO:0000256" key="3">
    <source>
        <dbReference type="ARBA" id="ARBA00022722"/>
    </source>
</evidence>
<dbReference type="PANTHER" id="PTHR34139">
    <property type="entry name" value="UPF0331 PROTEIN MJ0127"/>
    <property type="match status" value="1"/>
</dbReference>
<evidence type="ECO:0000256" key="1">
    <source>
        <dbReference type="ARBA" id="ARBA00022553"/>
    </source>
</evidence>
<evidence type="ECO:0000256" key="6">
    <source>
        <dbReference type="ARBA" id="ARBA00024207"/>
    </source>
</evidence>
<dbReference type="RefSeq" id="WP_142602588.1">
    <property type="nucleotide sequence ID" value="NZ_FXSZ01000003.1"/>
</dbReference>